<dbReference type="PANTHER" id="PTHR43046">
    <property type="entry name" value="GDP-MANNOSE MANNOSYL HYDROLASE"/>
    <property type="match status" value="1"/>
</dbReference>
<reference evidence="5" key="1">
    <citation type="journal article" date="2019" name="Int. J. Syst. Evol. Microbiol.">
        <title>The Global Catalogue of Microorganisms (GCM) 10K type strain sequencing project: providing services to taxonomists for standard genome sequencing and annotation.</title>
        <authorList>
            <consortium name="The Broad Institute Genomics Platform"/>
            <consortium name="The Broad Institute Genome Sequencing Center for Infectious Disease"/>
            <person name="Wu L."/>
            <person name="Ma J."/>
        </authorList>
    </citation>
    <scope>NUCLEOTIDE SEQUENCE [LARGE SCALE GENOMIC DNA]</scope>
    <source>
        <strain evidence="5">CGMCC 1.12664</strain>
    </source>
</reference>
<dbReference type="SUPFAM" id="SSF55811">
    <property type="entry name" value="Nudix"/>
    <property type="match status" value="1"/>
</dbReference>
<evidence type="ECO:0000256" key="1">
    <source>
        <dbReference type="ARBA" id="ARBA00001946"/>
    </source>
</evidence>
<dbReference type="PROSITE" id="PS51462">
    <property type="entry name" value="NUDIX"/>
    <property type="match status" value="1"/>
</dbReference>
<dbReference type="InterPro" id="IPR000086">
    <property type="entry name" value="NUDIX_hydrolase_dom"/>
</dbReference>
<evidence type="ECO:0000313" key="4">
    <source>
        <dbReference type="EMBL" id="GGE41994.1"/>
    </source>
</evidence>
<proteinExistence type="predicted"/>
<dbReference type="GO" id="GO:0016787">
    <property type="term" value="F:hydrolase activity"/>
    <property type="evidence" value="ECO:0007669"/>
    <property type="project" value="UniProtKB-KW"/>
</dbReference>
<protein>
    <submittedName>
        <fullName evidence="4">NUDIX domain-containing protein</fullName>
    </submittedName>
</protein>
<dbReference type="Gene3D" id="3.90.79.10">
    <property type="entry name" value="Nucleoside Triphosphate Pyrophosphohydrolase"/>
    <property type="match status" value="1"/>
</dbReference>
<organism evidence="4 5">
    <name type="scientific">Primorskyibacter flagellatus</name>
    <dbReference type="NCBI Taxonomy" id="1387277"/>
    <lineage>
        <taxon>Bacteria</taxon>
        <taxon>Pseudomonadati</taxon>
        <taxon>Pseudomonadota</taxon>
        <taxon>Alphaproteobacteria</taxon>
        <taxon>Rhodobacterales</taxon>
        <taxon>Roseobacteraceae</taxon>
        <taxon>Primorskyibacter</taxon>
    </lineage>
</organism>
<comment type="caution">
    <text evidence="4">The sequence shown here is derived from an EMBL/GenBank/DDBJ whole genome shotgun (WGS) entry which is preliminary data.</text>
</comment>
<dbReference type="PANTHER" id="PTHR43046:SF14">
    <property type="entry name" value="MUTT_NUDIX FAMILY PROTEIN"/>
    <property type="match status" value="1"/>
</dbReference>
<feature type="domain" description="Nudix hydrolase" evidence="3">
    <location>
        <begin position="22"/>
        <end position="156"/>
    </location>
</feature>
<dbReference type="AlphaFoldDB" id="A0A917AE47"/>
<evidence type="ECO:0000256" key="2">
    <source>
        <dbReference type="ARBA" id="ARBA00022801"/>
    </source>
</evidence>
<gene>
    <name evidence="4" type="ORF">GCM10011360_31800</name>
</gene>
<keyword evidence="2" id="KW-0378">Hydrolase</keyword>
<evidence type="ECO:0000313" key="5">
    <source>
        <dbReference type="Proteomes" id="UP000612855"/>
    </source>
</evidence>
<dbReference type="Pfam" id="PF00293">
    <property type="entry name" value="NUDIX"/>
    <property type="match status" value="1"/>
</dbReference>
<accession>A0A917AE47</accession>
<dbReference type="InterPro" id="IPR020084">
    <property type="entry name" value="NUDIX_hydrolase_CS"/>
</dbReference>
<dbReference type="Proteomes" id="UP000612855">
    <property type="component" value="Unassembled WGS sequence"/>
</dbReference>
<dbReference type="EMBL" id="BMFJ01000002">
    <property type="protein sequence ID" value="GGE41994.1"/>
    <property type="molecule type" value="Genomic_DNA"/>
</dbReference>
<comment type="cofactor">
    <cofactor evidence="1">
        <name>Mg(2+)</name>
        <dbReference type="ChEBI" id="CHEBI:18420"/>
    </cofactor>
</comment>
<dbReference type="InterPro" id="IPR015797">
    <property type="entry name" value="NUDIX_hydrolase-like_dom_sf"/>
</dbReference>
<dbReference type="PROSITE" id="PS00893">
    <property type="entry name" value="NUDIX_BOX"/>
    <property type="match status" value="1"/>
</dbReference>
<sequence>MGGVRQASQLVRGTSISRGMETDHTSFGGAKLILLIGGQLLVIRRDDRPDILWPGHLDFPGGGREGAETAEACVLRETEEELGLRLSPEDLVWRMCVTGSRGMSVFFAAELVAGHDQHIVFGDEGQGWALMSPADYAAHALAIPHFADRLADFLHHRGGPDQTN</sequence>
<evidence type="ECO:0000259" key="3">
    <source>
        <dbReference type="PROSITE" id="PS51462"/>
    </source>
</evidence>
<keyword evidence="5" id="KW-1185">Reference proteome</keyword>
<name>A0A917AE47_9RHOB</name>